<evidence type="ECO:0000313" key="1">
    <source>
        <dbReference type="EMBL" id="TDL79478.1"/>
    </source>
</evidence>
<protein>
    <submittedName>
        <fullName evidence="1">Uncharacterized protein</fullName>
    </submittedName>
</protein>
<dbReference type="RefSeq" id="WP_133396782.1">
    <property type="nucleotide sequence ID" value="NZ_SNAA01000009.1"/>
</dbReference>
<reference evidence="1 2" key="1">
    <citation type="submission" date="2019-03" db="EMBL/GenBank/DDBJ databases">
        <title>Primorskyibacter sp. SS33 isolated from sediments.</title>
        <authorList>
            <person name="Xunke S."/>
        </authorList>
    </citation>
    <scope>NUCLEOTIDE SEQUENCE [LARGE SCALE GENOMIC DNA]</scope>
    <source>
        <strain evidence="1 2">SS33</strain>
    </source>
</reference>
<comment type="caution">
    <text evidence="1">The sequence shown here is derived from an EMBL/GenBank/DDBJ whole genome shotgun (WGS) entry which is preliminary data.</text>
</comment>
<dbReference type="OrthoDB" id="7854136at2"/>
<proteinExistence type="predicted"/>
<gene>
    <name evidence="1" type="ORF">E2L08_09215</name>
</gene>
<dbReference type="EMBL" id="SNAA01000009">
    <property type="protein sequence ID" value="TDL79478.1"/>
    <property type="molecule type" value="Genomic_DNA"/>
</dbReference>
<evidence type="ECO:0000313" key="2">
    <source>
        <dbReference type="Proteomes" id="UP000295701"/>
    </source>
</evidence>
<accession>A0A4R6AAY3</accession>
<dbReference type="Proteomes" id="UP000295701">
    <property type="component" value="Unassembled WGS sequence"/>
</dbReference>
<name>A0A4R6AAY3_9RHOB</name>
<organism evidence="1 2">
    <name type="scientific">Palleronia sediminis</name>
    <dbReference type="NCBI Taxonomy" id="2547833"/>
    <lineage>
        <taxon>Bacteria</taxon>
        <taxon>Pseudomonadati</taxon>
        <taxon>Pseudomonadota</taxon>
        <taxon>Alphaproteobacteria</taxon>
        <taxon>Rhodobacterales</taxon>
        <taxon>Roseobacteraceae</taxon>
        <taxon>Palleronia</taxon>
    </lineage>
</organism>
<sequence>MGALSFAPVDRPTPAAQPGLVSFLRLAALGCRTAPRASVPACLTLCPEADAGTCATILAHALPELLARRPVLHAPGTAVRSFDEEWLLALARARARGDTASVRFLAGRRVRPHRRAALMVLLGALLDRLESNGKEII</sequence>
<keyword evidence="2" id="KW-1185">Reference proteome</keyword>
<dbReference type="AlphaFoldDB" id="A0A4R6AAY3"/>